<evidence type="ECO:0000313" key="2">
    <source>
        <dbReference type="Proteomes" id="UP000630615"/>
    </source>
</evidence>
<proteinExistence type="predicted"/>
<dbReference type="EMBL" id="BMKI01000004">
    <property type="protein sequence ID" value="GGC91615.1"/>
    <property type="molecule type" value="Genomic_DNA"/>
</dbReference>
<organism evidence="1 2">
    <name type="scientific">Enterococcus wangshanyuanii</name>
    <dbReference type="NCBI Taxonomy" id="2005703"/>
    <lineage>
        <taxon>Bacteria</taxon>
        <taxon>Bacillati</taxon>
        <taxon>Bacillota</taxon>
        <taxon>Bacilli</taxon>
        <taxon>Lactobacillales</taxon>
        <taxon>Enterococcaceae</taxon>
        <taxon>Enterococcus</taxon>
    </lineage>
</organism>
<sequence length="177" mass="19474">MSKSSKKIAISILVIVLTALFTFEFKTEVQASSVTEGKYELLDADAYSEIIYSDISGKKTYAGNITDFNLALGQAQNSVTLAYSIGEDSFVFEGTLYSALANGNSRWYVLDTMNGKKSAITMTLLIAKETKNPYIPSLVNEQETYKLILSSGAADISNFFEAGIRPKLQTRIAYKEN</sequence>
<dbReference type="Proteomes" id="UP000630615">
    <property type="component" value="Unassembled WGS sequence"/>
</dbReference>
<gene>
    <name evidence="1" type="ORF">GCM10011573_21500</name>
</gene>
<dbReference type="RefSeq" id="WP_088270234.1">
    <property type="nucleotide sequence ID" value="NZ_BMKI01000004.1"/>
</dbReference>
<reference evidence="2" key="1">
    <citation type="journal article" date="2019" name="Int. J. Syst. Evol. Microbiol.">
        <title>The Global Catalogue of Microorganisms (GCM) 10K type strain sequencing project: providing services to taxonomists for standard genome sequencing and annotation.</title>
        <authorList>
            <consortium name="The Broad Institute Genomics Platform"/>
            <consortium name="The Broad Institute Genome Sequencing Center for Infectious Disease"/>
            <person name="Wu L."/>
            <person name="Ma J."/>
        </authorList>
    </citation>
    <scope>NUCLEOTIDE SEQUENCE [LARGE SCALE GENOMIC DNA]</scope>
    <source>
        <strain evidence="2">CGMCC 1.15942</strain>
    </source>
</reference>
<evidence type="ECO:0000313" key="1">
    <source>
        <dbReference type="EMBL" id="GGC91615.1"/>
    </source>
</evidence>
<protein>
    <submittedName>
        <fullName evidence="1">Uncharacterized protein</fullName>
    </submittedName>
</protein>
<name>A0ABQ1P5R5_9ENTE</name>
<comment type="caution">
    <text evidence="1">The sequence shown here is derived from an EMBL/GenBank/DDBJ whole genome shotgun (WGS) entry which is preliminary data.</text>
</comment>
<keyword evidence="2" id="KW-1185">Reference proteome</keyword>
<accession>A0ABQ1P5R5</accession>